<dbReference type="PANTHER" id="PTHR35603:SF2">
    <property type="entry name" value="OUTER MEMBRANE LIPOPROTEIN"/>
    <property type="match status" value="1"/>
</dbReference>
<comment type="caution">
    <text evidence="5">The sequence shown here is derived from an EMBL/GenBank/DDBJ whole genome shotgun (WGS) entry which is preliminary data.</text>
</comment>
<feature type="chain" id="PRO_5007600221" description="Glycine zipper 2TM domain-containing protein" evidence="3">
    <location>
        <begin position="22"/>
        <end position="167"/>
    </location>
</feature>
<protein>
    <recommendedName>
        <fullName evidence="4">Glycine zipper 2TM domain-containing protein</fullName>
    </recommendedName>
</protein>
<dbReference type="eggNOG" id="COG3133">
    <property type="taxonomic scope" value="Bacteria"/>
</dbReference>
<keyword evidence="6" id="KW-1185">Reference proteome</keyword>
<name>A0A154QLY3_9GAMM</name>
<feature type="signal peptide" evidence="3">
    <location>
        <begin position="1"/>
        <end position="21"/>
    </location>
</feature>
<proteinExistence type="predicted"/>
<dbReference type="Proteomes" id="UP000076131">
    <property type="component" value="Unassembled WGS sequence"/>
</dbReference>
<gene>
    <name evidence="5" type="ORF">RHOFW104T7_06800</name>
</gene>
<evidence type="ECO:0000313" key="6">
    <source>
        <dbReference type="Proteomes" id="UP000076131"/>
    </source>
</evidence>
<dbReference type="EMBL" id="LVJS01000019">
    <property type="protein sequence ID" value="KZC24808.1"/>
    <property type="molecule type" value="Genomic_DNA"/>
</dbReference>
<keyword evidence="2" id="KW-0472">Membrane</keyword>
<evidence type="ECO:0000259" key="4">
    <source>
        <dbReference type="Pfam" id="PF05433"/>
    </source>
</evidence>
<accession>A0A154QLY3</accession>
<dbReference type="InterPro" id="IPR008816">
    <property type="entry name" value="Gly_zipper_2TM_dom"/>
</dbReference>
<dbReference type="RefSeq" id="WP_008434619.1">
    <property type="nucleotide sequence ID" value="NZ_LVJS01000019.1"/>
</dbReference>
<evidence type="ECO:0000313" key="5">
    <source>
        <dbReference type="EMBL" id="KZC24808.1"/>
    </source>
</evidence>
<dbReference type="STRING" id="416169.RHOFW104T7_06800"/>
<feature type="domain" description="Glycine zipper 2TM" evidence="4">
    <location>
        <begin position="78"/>
        <end position="119"/>
    </location>
</feature>
<keyword evidence="3" id="KW-0732">Signal</keyword>
<dbReference type="GO" id="GO:0019867">
    <property type="term" value="C:outer membrane"/>
    <property type="evidence" value="ECO:0007669"/>
    <property type="project" value="InterPro"/>
</dbReference>
<evidence type="ECO:0000256" key="1">
    <source>
        <dbReference type="ARBA" id="ARBA00004370"/>
    </source>
</evidence>
<reference evidence="5 6" key="1">
    <citation type="journal article" date="2016" name="MBio">
        <title>Lateral Gene Transfer in a Heavy Metal-Contaminated-Groundwater Microbial Community.</title>
        <authorList>
            <person name="Hemme C.L."/>
            <person name="Green S.J."/>
            <person name="Rishishwar L."/>
            <person name="Prakash O."/>
            <person name="Pettenato A."/>
            <person name="Chakraborty R."/>
            <person name="Deutschbauer A.M."/>
            <person name="Van Nostrand J.D."/>
            <person name="Wu L."/>
            <person name="He Z."/>
            <person name="Jordan I.K."/>
            <person name="Hazen T.C."/>
            <person name="Arkin A.P."/>
            <person name="Kostka J.E."/>
            <person name="Zhou J."/>
        </authorList>
    </citation>
    <scope>NUCLEOTIDE SEQUENCE [LARGE SCALE GENOMIC DNA]</scope>
    <source>
        <strain evidence="5 6">FW104-T7</strain>
    </source>
</reference>
<dbReference type="AlphaFoldDB" id="A0A154QLY3"/>
<dbReference type="InterPro" id="IPR051407">
    <property type="entry name" value="Bact_OM_lipoprot/Surf_antigen"/>
</dbReference>
<organism evidence="5 6">
    <name type="scientific">Rhodanobacter thiooxydans</name>
    <dbReference type="NCBI Taxonomy" id="416169"/>
    <lineage>
        <taxon>Bacteria</taxon>
        <taxon>Pseudomonadati</taxon>
        <taxon>Pseudomonadota</taxon>
        <taxon>Gammaproteobacteria</taxon>
        <taxon>Lysobacterales</taxon>
        <taxon>Rhodanobacteraceae</taxon>
        <taxon>Rhodanobacter</taxon>
    </lineage>
</organism>
<sequence>MNALTSKFALAAALTAGLALAGCATSPYGTNGNYNRGYQGQQGSQGYGDRNARCQVCGVVQEVQQVYLDGSSGNGGTLGAIIGAVAGGVLGNTVGKGDGRKAATVAGAVAGGVVGNQVGKRNSGSDVAWRIVVRLDDGQYATVTQRENPGVRSGDYVEVRGDHVYAR</sequence>
<comment type="subcellular location">
    <subcellularLocation>
        <location evidence="1">Membrane</location>
    </subcellularLocation>
</comment>
<dbReference type="Pfam" id="PF05433">
    <property type="entry name" value="Rick_17kDa_Anti"/>
    <property type="match status" value="1"/>
</dbReference>
<evidence type="ECO:0000256" key="3">
    <source>
        <dbReference type="SAM" id="SignalP"/>
    </source>
</evidence>
<dbReference type="PANTHER" id="PTHR35603">
    <property type="match status" value="1"/>
</dbReference>
<evidence type="ECO:0000256" key="2">
    <source>
        <dbReference type="ARBA" id="ARBA00023136"/>
    </source>
</evidence>
<dbReference type="PROSITE" id="PS51257">
    <property type="entry name" value="PROKAR_LIPOPROTEIN"/>
    <property type="match status" value="1"/>
</dbReference>